<evidence type="ECO:0000259" key="1">
    <source>
        <dbReference type="PROSITE" id="PS50075"/>
    </source>
</evidence>
<dbReference type="SUPFAM" id="SSF56801">
    <property type="entry name" value="Acetyl-CoA synthetase-like"/>
    <property type="match status" value="1"/>
</dbReference>
<dbReference type="Gene3D" id="3.30.300.30">
    <property type="match status" value="1"/>
</dbReference>
<dbReference type="InterPro" id="IPR042099">
    <property type="entry name" value="ANL_N_sf"/>
</dbReference>
<dbReference type="Pfam" id="PF00501">
    <property type="entry name" value="AMP-binding"/>
    <property type="match status" value="1"/>
</dbReference>
<dbReference type="Proteomes" id="UP001206548">
    <property type="component" value="Unassembled WGS sequence"/>
</dbReference>
<reference evidence="2 3" key="1">
    <citation type="journal article" date="2023" name="Int. J. Syst. Evol. Microbiol.">
        <title>Streptococcus sciuri sp. nov., Staphylococcus marylandisciuri sp. nov. and Staphylococcus americanisciuri sp. nov., isolated from faeces of eastern grey squirrel (Sciurus carolinensis).</title>
        <authorList>
            <person name="Volokhov D.V."/>
            <person name="Zagorodnyaya T.A."/>
            <person name="Furtak V.A."/>
            <person name="Nattanmai G."/>
            <person name="Randall L."/>
            <person name="Jose S."/>
            <person name="Gao Y."/>
            <person name="Eisenberg T."/>
            <person name="Delmonte P."/>
            <person name="Blom J."/>
            <person name="Mitchell K.K."/>
        </authorList>
    </citation>
    <scope>NUCLEOTIDE SEQUENCE [LARGE SCALE GENOMIC DNA]</scope>
    <source>
        <strain evidence="2 3">SQ9-PEA</strain>
    </source>
</reference>
<dbReference type="InterPro" id="IPR036736">
    <property type="entry name" value="ACP-like_sf"/>
</dbReference>
<dbReference type="PROSITE" id="PS50075">
    <property type="entry name" value="CARRIER"/>
    <property type="match status" value="1"/>
</dbReference>
<name>A0ABT2F762_9STRE</name>
<gene>
    <name evidence="2" type="ORF">NXS10_05115</name>
</gene>
<proteinExistence type="predicted"/>
<dbReference type="PANTHER" id="PTHR45527">
    <property type="entry name" value="NONRIBOSOMAL PEPTIDE SYNTHETASE"/>
    <property type="match status" value="1"/>
</dbReference>
<evidence type="ECO:0000313" key="2">
    <source>
        <dbReference type="EMBL" id="MCS4488335.1"/>
    </source>
</evidence>
<dbReference type="InterPro" id="IPR045851">
    <property type="entry name" value="AMP-bd_C_sf"/>
</dbReference>
<sequence length="956" mass="110707">MSILTKFNEKLMEFPEKEIIITKYRNYSFRDIELMSNYFASKLLIASQSEIIPFYLIRSEYVLPVVLGIMKAGKIPLPITNSLEIGKSLERVKDVEFDTIICDEATDVSLNINVLEIPQYDEYREYQQIKKIIENKISYIICTSGTTGIPKKVFLTSENICWLLQEFYKIVNFNSESRFLFTTPYTFDVSLTEIFCPVFTGGTLICYESGVNSILSMKKLLVTNNISHLSLSPSFAETIVDTNGSDVFESLSALCLAGEIFPSTLANKLRSVIDKGCRVFNLYGPSETTIYATYYELENKDYQVVPIGQPLPGVNLQFDSMVELGEDEQVELFIGGKGVSAGYLLQPELDSEKFVIVGEDRYYKTGDYVYFRKGQLVFGSRIDNQVQINGVRIELDEIKSLVDQLKDVYSSKIVFHQKKLYIFYISKTDIDNEIQNRLPKYINPIIVKVEEYYFNQNRKLDINKLLDKYYFQKKSVARDTVEQSILDVLSQFKVTDIIDLDSLDLVRFFLEIEEMFNIEIKDTDFHRLKSINSIYNYINNYEADDNIQKGYTGLDREDNQILRKHLEMGCVTEDGFKLSPTPTQLRLYQNRQFRIIYFDLKLKASSTSEIGKVEQLIKEISNKIDIFRLVVKKTDDSIEFRISDDISSSKIVQLKTLPSPVELQQILDSIDIVNIPIIVASTHHQVMRLYFPYHSIDSSSLNKLEKIMFQKYYYANNNIKRSSLVEYEKYKDKMVRSNLLLNELEILPKKSSPIDLSLLKSDIRIFRLCADNYNSKEDKYLYTVYSICQCLLSDYHIKNIFGALSFDFREFKSFDALNLIGDIHKKIPFEVNCSQQYLDFKNKFEYILSLYSKGIDFNEIALRRNDSLGGLIKKRLGYLSVSINYLGEVVNISNTTRAIVENGFEKNFVNVFSHRGESYFVVCSNLLKKINYSLTSEDNEISVEEVTNIYKQSDLY</sequence>
<dbReference type="RefSeq" id="WP_259138383.1">
    <property type="nucleotide sequence ID" value="NZ_JANUXX010000005.1"/>
</dbReference>
<dbReference type="SUPFAM" id="SSF47336">
    <property type="entry name" value="ACP-like"/>
    <property type="match status" value="1"/>
</dbReference>
<dbReference type="Gene3D" id="3.40.50.12780">
    <property type="entry name" value="N-terminal domain of ligase-like"/>
    <property type="match status" value="1"/>
</dbReference>
<dbReference type="EMBL" id="JANUXX010000005">
    <property type="protein sequence ID" value="MCS4488335.1"/>
    <property type="molecule type" value="Genomic_DNA"/>
</dbReference>
<evidence type="ECO:0000313" key="3">
    <source>
        <dbReference type="Proteomes" id="UP001206548"/>
    </source>
</evidence>
<keyword evidence="3" id="KW-1185">Reference proteome</keyword>
<dbReference type="InterPro" id="IPR009081">
    <property type="entry name" value="PP-bd_ACP"/>
</dbReference>
<protein>
    <submittedName>
        <fullName evidence="2">AMP-binding protein</fullName>
    </submittedName>
</protein>
<feature type="domain" description="Carrier" evidence="1">
    <location>
        <begin position="460"/>
        <end position="542"/>
    </location>
</feature>
<dbReference type="PANTHER" id="PTHR45527:SF1">
    <property type="entry name" value="FATTY ACID SYNTHASE"/>
    <property type="match status" value="1"/>
</dbReference>
<dbReference type="Gene3D" id="1.10.1200.10">
    <property type="entry name" value="ACP-like"/>
    <property type="match status" value="1"/>
</dbReference>
<dbReference type="InterPro" id="IPR000873">
    <property type="entry name" value="AMP-dep_synth/lig_dom"/>
</dbReference>
<organism evidence="2 3">
    <name type="scientific">Streptococcus sciuri</name>
    <dbReference type="NCBI Taxonomy" id="2973939"/>
    <lineage>
        <taxon>Bacteria</taxon>
        <taxon>Bacillati</taxon>
        <taxon>Bacillota</taxon>
        <taxon>Bacilli</taxon>
        <taxon>Lactobacillales</taxon>
        <taxon>Streptococcaceae</taxon>
        <taxon>Streptococcus</taxon>
    </lineage>
</organism>
<accession>A0ABT2F762</accession>
<comment type="caution">
    <text evidence="2">The sequence shown here is derived from an EMBL/GenBank/DDBJ whole genome shotgun (WGS) entry which is preliminary data.</text>
</comment>
<dbReference type="Pfam" id="PF00550">
    <property type="entry name" value="PP-binding"/>
    <property type="match status" value="1"/>
</dbReference>
<dbReference type="PROSITE" id="PS00455">
    <property type="entry name" value="AMP_BINDING"/>
    <property type="match status" value="1"/>
</dbReference>
<dbReference type="InterPro" id="IPR020845">
    <property type="entry name" value="AMP-binding_CS"/>
</dbReference>